<proteinExistence type="predicted"/>
<evidence type="ECO:0000313" key="2">
    <source>
        <dbReference type="Proteomes" id="UP000754883"/>
    </source>
</evidence>
<keyword evidence="2" id="KW-1185">Reference proteome</keyword>
<dbReference type="SUPFAM" id="SSF51735">
    <property type="entry name" value="NAD(P)-binding Rossmann-fold domains"/>
    <property type="match status" value="1"/>
</dbReference>
<gene>
    <name evidence="1" type="ORF">CBYS24578_00012318</name>
</gene>
<name>A0A9N9U910_9HYPO</name>
<organism evidence="1 2">
    <name type="scientific">Clonostachys byssicola</name>
    <dbReference type="NCBI Taxonomy" id="160290"/>
    <lineage>
        <taxon>Eukaryota</taxon>
        <taxon>Fungi</taxon>
        <taxon>Dikarya</taxon>
        <taxon>Ascomycota</taxon>
        <taxon>Pezizomycotina</taxon>
        <taxon>Sordariomycetes</taxon>
        <taxon>Hypocreomycetidae</taxon>
        <taxon>Hypocreales</taxon>
        <taxon>Bionectriaceae</taxon>
        <taxon>Clonostachys</taxon>
    </lineage>
</organism>
<comment type="caution">
    <text evidence="1">The sequence shown here is derived from an EMBL/GenBank/DDBJ whole genome shotgun (WGS) entry which is preliminary data.</text>
</comment>
<evidence type="ECO:0000313" key="1">
    <source>
        <dbReference type="EMBL" id="CAG9984598.1"/>
    </source>
</evidence>
<dbReference type="InterPro" id="IPR036291">
    <property type="entry name" value="NAD(P)-bd_dom_sf"/>
</dbReference>
<reference evidence="1" key="1">
    <citation type="submission" date="2021-10" db="EMBL/GenBank/DDBJ databases">
        <authorList>
            <person name="Piombo E."/>
        </authorList>
    </citation>
    <scope>NUCLEOTIDE SEQUENCE</scope>
</reference>
<sequence>MAPSAEASSSIAVPEQHATKVTLAGKVIAVTGTNRGIGLGVAKSCLDNGAAVMSNNNEDF</sequence>
<dbReference type="AlphaFoldDB" id="A0A9N9U910"/>
<dbReference type="EMBL" id="CABFNO020001387">
    <property type="protein sequence ID" value="CAG9984598.1"/>
    <property type="molecule type" value="Genomic_DNA"/>
</dbReference>
<dbReference type="Proteomes" id="UP000754883">
    <property type="component" value="Unassembled WGS sequence"/>
</dbReference>
<protein>
    <submittedName>
        <fullName evidence="1">Uncharacterized protein</fullName>
    </submittedName>
</protein>
<dbReference type="Gene3D" id="3.40.50.720">
    <property type="entry name" value="NAD(P)-binding Rossmann-like Domain"/>
    <property type="match status" value="1"/>
</dbReference>
<accession>A0A9N9U910</accession>
<dbReference type="OrthoDB" id="417891at2759"/>